<dbReference type="Proteomes" id="UP000054564">
    <property type="component" value="Unassembled WGS sequence"/>
</dbReference>
<reference evidence="3" key="1">
    <citation type="submission" date="2014-03" db="EMBL/GenBank/DDBJ databases">
        <title>The Genome Sequence of Puccinia striiformis f. sp. tritici PST-78.</title>
        <authorList>
            <consortium name="The Broad Institute Genome Sequencing Platform"/>
            <person name="Cuomo C."/>
            <person name="Hulbert S."/>
            <person name="Chen X."/>
            <person name="Walker B."/>
            <person name="Young S.K."/>
            <person name="Zeng Q."/>
            <person name="Gargeya S."/>
            <person name="Fitzgerald M."/>
            <person name="Haas B."/>
            <person name="Abouelleil A."/>
            <person name="Alvarado L."/>
            <person name="Arachchi H.M."/>
            <person name="Berlin A.M."/>
            <person name="Chapman S.B."/>
            <person name="Goldberg J."/>
            <person name="Griggs A."/>
            <person name="Gujja S."/>
            <person name="Hansen M."/>
            <person name="Howarth C."/>
            <person name="Imamovic A."/>
            <person name="Larimer J."/>
            <person name="McCowan C."/>
            <person name="Montmayeur A."/>
            <person name="Murphy C."/>
            <person name="Neiman D."/>
            <person name="Pearson M."/>
            <person name="Priest M."/>
            <person name="Roberts A."/>
            <person name="Saif S."/>
            <person name="Shea T."/>
            <person name="Sisk P."/>
            <person name="Sykes S."/>
            <person name="Wortman J."/>
            <person name="Nusbaum C."/>
            <person name="Birren B."/>
        </authorList>
    </citation>
    <scope>NUCLEOTIDE SEQUENCE [LARGE SCALE GENOMIC DNA]</scope>
    <source>
        <strain evidence="3">race PST-78</strain>
    </source>
</reference>
<evidence type="ECO:0000313" key="2">
    <source>
        <dbReference type="EMBL" id="KNF03527.1"/>
    </source>
</evidence>
<feature type="region of interest" description="Disordered" evidence="1">
    <location>
        <begin position="71"/>
        <end position="113"/>
    </location>
</feature>
<gene>
    <name evidence="2" type="ORF">PSTG_03461</name>
</gene>
<dbReference type="OrthoDB" id="2502979at2759"/>
<organism evidence="2 3">
    <name type="scientific">Puccinia striiformis f. sp. tritici PST-78</name>
    <dbReference type="NCBI Taxonomy" id="1165861"/>
    <lineage>
        <taxon>Eukaryota</taxon>
        <taxon>Fungi</taxon>
        <taxon>Dikarya</taxon>
        <taxon>Basidiomycota</taxon>
        <taxon>Pucciniomycotina</taxon>
        <taxon>Pucciniomycetes</taxon>
        <taxon>Pucciniales</taxon>
        <taxon>Pucciniaceae</taxon>
        <taxon>Puccinia</taxon>
    </lineage>
</organism>
<name>A0A0L0VWH1_9BASI</name>
<dbReference type="AlphaFoldDB" id="A0A0L0VWH1"/>
<proteinExistence type="predicted"/>
<evidence type="ECO:0000256" key="1">
    <source>
        <dbReference type="SAM" id="MobiDB-lite"/>
    </source>
</evidence>
<comment type="caution">
    <text evidence="2">The sequence shown here is derived from an EMBL/GenBank/DDBJ whole genome shotgun (WGS) entry which is preliminary data.</text>
</comment>
<dbReference type="EMBL" id="AJIL01000017">
    <property type="protein sequence ID" value="KNF03527.1"/>
    <property type="molecule type" value="Genomic_DNA"/>
</dbReference>
<keyword evidence="3" id="KW-1185">Reference proteome</keyword>
<accession>A0A0L0VWH1</accession>
<protein>
    <submittedName>
        <fullName evidence="2">Uncharacterized protein</fullName>
    </submittedName>
</protein>
<evidence type="ECO:0000313" key="3">
    <source>
        <dbReference type="Proteomes" id="UP000054564"/>
    </source>
</evidence>
<sequence>MEKAVSRLLRPLLRCGYHSSRISQNEQTILQKTPPIESIKLSGTGRKFKDLVQDLHQRSISLVEKESIQLPSSYDTEKEQSKKTTSSSSSSSSPSDHTQEQNQIELKSRRRRRTDFSEDPLFKFDRKRGKRHVMIKLKQLKSNGGLPSQSTKIQLNDHLDLNIRWNNKLVKVLFSLPSADQPIENQKQSGLNEFVKGCLGPLVWSNPKIDISLVYSNQLSKPTVTFWTVPSDDESSNDQLDLQKFIKVECVHGFTCSQILKLVLNNPDN</sequence>
<feature type="compositionally biased region" description="Low complexity" evidence="1">
    <location>
        <begin position="83"/>
        <end position="95"/>
    </location>
</feature>